<dbReference type="WBParaSite" id="ACRNAN_Path_648.g2423.t1">
    <property type="protein sequence ID" value="ACRNAN_Path_648.g2423.t1"/>
    <property type="gene ID" value="ACRNAN_Path_648.g2423"/>
</dbReference>
<feature type="compositionally biased region" description="Polar residues" evidence="1">
    <location>
        <begin position="160"/>
        <end position="170"/>
    </location>
</feature>
<reference evidence="3" key="1">
    <citation type="submission" date="2022-11" db="UniProtKB">
        <authorList>
            <consortium name="WormBaseParasite"/>
        </authorList>
    </citation>
    <scope>IDENTIFICATION</scope>
</reference>
<name>A0A914C9E1_9BILA</name>
<evidence type="ECO:0000313" key="3">
    <source>
        <dbReference type="WBParaSite" id="ACRNAN_Path_648.g2423.t1"/>
    </source>
</evidence>
<accession>A0A914C9E1</accession>
<evidence type="ECO:0000313" key="2">
    <source>
        <dbReference type="Proteomes" id="UP000887540"/>
    </source>
</evidence>
<feature type="compositionally biased region" description="Basic and acidic residues" evidence="1">
    <location>
        <begin position="227"/>
        <end position="239"/>
    </location>
</feature>
<organism evidence="2 3">
    <name type="scientific">Acrobeloides nanus</name>
    <dbReference type="NCBI Taxonomy" id="290746"/>
    <lineage>
        <taxon>Eukaryota</taxon>
        <taxon>Metazoa</taxon>
        <taxon>Ecdysozoa</taxon>
        <taxon>Nematoda</taxon>
        <taxon>Chromadorea</taxon>
        <taxon>Rhabditida</taxon>
        <taxon>Tylenchina</taxon>
        <taxon>Cephalobomorpha</taxon>
        <taxon>Cephaloboidea</taxon>
        <taxon>Cephalobidae</taxon>
        <taxon>Acrobeloides</taxon>
    </lineage>
</organism>
<evidence type="ECO:0000256" key="1">
    <source>
        <dbReference type="SAM" id="MobiDB-lite"/>
    </source>
</evidence>
<dbReference type="Proteomes" id="UP000887540">
    <property type="component" value="Unplaced"/>
</dbReference>
<feature type="region of interest" description="Disordered" evidence="1">
    <location>
        <begin position="284"/>
        <end position="333"/>
    </location>
</feature>
<dbReference type="AlphaFoldDB" id="A0A914C9E1"/>
<feature type="region of interest" description="Disordered" evidence="1">
    <location>
        <begin position="213"/>
        <end position="239"/>
    </location>
</feature>
<protein>
    <submittedName>
        <fullName evidence="3">Uncharacterized protein</fullName>
    </submittedName>
</protein>
<sequence length="453" mass="50484">MPLSNTSVLKQSDNAAGDVYESRRPSSSEKTRIAFIEVLRGVYMKKKGDTIPWSDIKKGYRKKTGRHLNGDELNAICGTKNLTKGEIIRTKFSPLFKFVDEKYQIIAVSSNDCGGSGQHDENEFFCESCIKCGKMIASEIKFSESSSSSNDENHSPRIDSASSDVSNNYPSNTALHMESVEIESAYDTVFQENAEVEAPVVLPVQSPDALVQAAPEESTPELTTNEPEVKATMEPEVKTPPEPEAKVIMEPEAKVIMEPEVKTPKEPETKATMELEVKTPTEPEAKATMEPEVKTTMEPEVKTLTEPEAKVTMEPEVKATMEPEVKATMELEVKVTNEPEIKTPTEPEVKATMELEVKVTMEPEAKVTMEPEVKVTMEPEVKATNEPEINTSTEPEVKATNEPEEDVILNEVTEKSNKTDLETEADKELAVEKREKAHELMHRRRKAKCCNLM</sequence>
<feature type="compositionally biased region" description="Basic and acidic residues" evidence="1">
    <location>
        <begin position="361"/>
        <end position="385"/>
    </location>
</feature>
<feature type="region of interest" description="Disordered" evidence="1">
    <location>
        <begin position="361"/>
        <end position="406"/>
    </location>
</feature>
<proteinExistence type="predicted"/>
<feature type="region of interest" description="Disordered" evidence="1">
    <location>
        <begin position="143"/>
        <end position="170"/>
    </location>
</feature>
<keyword evidence="2" id="KW-1185">Reference proteome</keyword>